<evidence type="ECO:0000313" key="2">
    <source>
        <dbReference type="Proteomes" id="UP001634394"/>
    </source>
</evidence>
<reference evidence="1 2" key="1">
    <citation type="submission" date="2024-11" db="EMBL/GenBank/DDBJ databases">
        <title>Chromosome-level genome assembly of the freshwater bivalve Anodonta woodiana.</title>
        <authorList>
            <person name="Chen X."/>
        </authorList>
    </citation>
    <scope>NUCLEOTIDE SEQUENCE [LARGE SCALE GENOMIC DNA]</scope>
    <source>
        <strain evidence="1">MN2024</strain>
        <tissue evidence="1">Gills</tissue>
    </source>
</reference>
<accession>A0ABD3XI24</accession>
<dbReference type="Proteomes" id="UP001634394">
    <property type="component" value="Unassembled WGS sequence"/>
</dbReference>
<sequence>VRFNELSIIHAIATQGRNVTGDSTSTCYVTKYYVFYRLYDTVEWVGVSGGPGQELM</sequence>
<organism evidence="1 2">
    <name type="scientific">Sinanodonta woodiana</name>
    <name type="common">Chinese pond mussel</name>
    <name type="synonym">Anodonta woodiana</name>
    <dbReference type="NCBI Taxonomy" id="1069815"/>
    <lineage>
        <taxon>Eukaryota</taxon>
        <taxon>Metazoa</taxon>
        <taxon>Spiralia</taxon>
        <taxon>Lophotrochozoa</taxon>
        <taxon>Mollusca</taxon>
        <taxon>Bivalvia</taxon>
        <taxon>Autobranchia</taxon>
        <taxon>Heteroconchia</taxon>
        <taxon>Palaeoheterodonta</taxon>
        <taxon>Unionida</taxon>
        <taxon>Unionoidea</taxon>
        <taxon>Unionidae</taxon>
        <taxon>Unioninae</taxon>
        <taxon>Sinanodonta</taxon>
    </lineage>
</organism>
<feature type="non-terminal residue" evidence="1">
    <location>
        <position position="56"/>
    </location>
</feature>
<dbReference type="AlphaFoldDB" id="A0ABD3XI24"/>
<proteinExistence type="predicted"/>
<name>A0ABD3XI24_SINWO</name>
<comment type="caution">
    <text evidence="1">The sequence shown here is derived from an EMBL/GenBank/DDBJ whole genome shotgun (WGS) entry which is preliminary data.</text>
</comment>
<gene>
    <name evidence="1" type="ORF">ACJMK2_025161</name>
</gene>
<protein>
    <submittedName>
        <fullName evidence="1">Uncharacterized protein</fullName>
    </submittedName>
</protein>
<dbReference type="EMBL" id="JBJQND010000002">
    <property type="protein sequence ID" value="KAL3885063.1"/>
    <property type="molecule type" value="Genomic_DNA"/>
</dbReference>
<evidence type="ECO:0000313" key="1">
    <source>
        <dbReference type="EMBL" id="KAL3885063.1"/>
    </source>
</evidence>
<feature type="non-terminal residue" evidence="1">
    <location>
        <position position="1"/>
    </location>
</feature>
<keyword evidence="2" id="KW-1185">Reference proteome</keyword>